<evidence type="ECO:0000256" key="6">
    <source>
        <dbReference type="ARBA" id="ARBA00022801"/>
    </source>
</evidence>
<dbReference type="InterPro" id="IPR050241">
    <property type="entry name" value="NAD-cap_RNA_hydrolase_NudC"/>
</dbReference>
<dbReference type="GO" id="GO:0035529">
    <property type="term" value="F:NADH pyrophosphatase activity"/>
    <property type="evidence" value="ECO:0007669"/>
    <property type="project" value="TreeGrafter"/>
</dbReference>
<keyword evidence="5" id="KW-0479">Metal-binding</keyword>
<dbReference type="CDD" id="cd03429">
    <property type="entry name" value="NUDIX_NADH_pyrophosphatase_Nudt13"/>
    <property type="match status" value="1"/>
</dbReference>
<dbReference type="InterPro" id="IPR020084">
    <property type="entry name" value="NUDIX_hydrolase_CS"/>
</dbReference>
<dbReference type="InterPro" id="IPR000086">
    <property type="entry name" value="NUDIX_hydrolase_dom"/>
</dbReference>
<comment type="cofactor">
    <cofactor evidence="2">
        <name>Zn(2+)</name>
        <dbReference type="ChEBI" id="CHEBI:29105"/>
    </cofactor>
</comment>
<organism evidence="11 12">
    <name type="scientific">Methanofollis formosanus</name>
    <dbReference type="NCBI Taxonomy" id="299308"/>
    <lineage>
        <taxon>Archaea</taxon>
        <taxon>Methanobacteriati</taxon>
        <taxon>Methanobacteriota</taxon>
        <taxon>Stenosarchaea group</taxon>
        <taxon>Methanomicrobia</taxon>
        <taxon>Methanomicrobiales</taxon>
        <taxon>Methanomicrobiaceae</taxon>
        <taxon>Methanofollis</taxon>
    </lineage>
</organism>
<dbReference type="InterPro" id="IPR049734">
    <property type="entry name" value="NudC-like_C"/>
</dbReference>
<dbReference type="GO" id="GO:0019677">
    <property type="term" value="P:NAD+ catabolic process"/>
    <property type="evidence" value="ECO:0007669"/>
    <property type="project" value="TreeGrafter"/>
</dbReference>
<dbReference type="Gene3D" id="3.90.79.10">
    <property type="entry name" value="Nucleoside Triphosphate Pyrophosphohydrolase"/>
    <property type="match status" value="1"/>
</dbReference>
<dbReference type="KEGG" id="mfk:E2N92_05865"/>
<evidence type="ECO:0000259" key="10">
    <source>
        <dbReference type="PROSITE" id="PS51462"/>
    </source>
</evidence>
<dbReference type="Gene3D" id="3.90.79.20">
    <property type="match status" value="1"/>
</dbReference>
<dbReference type="InterPro" id="IPR015375">
    <property type="entry name" value="NADH_PPase-like_N"/>
</dbReference>
<dbReference type="Pfam" id="PF00293">
    <property type="entry name" value="NUDIX"/>
    <property type="match status" value="1"/>
</dbReference>
<dbReference type="GO" id="GO:0006742">
    <property type="term" value="P:NADP+ catabolic process"/>
    <property type="evidence" value="ECO:0007669"/>
    <property type="project" value="TreeGrafter"/>
</dbReference>
<sequence length="278" mass="30056">MPVNERMLVPHFAVERLAFHSDPPAAAPSGWVLVRGGEVFCDGGGSPLLRSLPDGLDPSNAIPLGALDGAPLYALRAEVVPPGLTPQRLRDLFGRVDEESLAVAGRAVQLVHFDGTTRFCGRCGEPAVWKEGEVAKVCPRCGGVVYPTLTPAVIVLVRRGREVLFVRSPRFPPGRFSLIAGFVEPGETLEHAAAREVAEETGVSITHLRYAGSQPWPFPHSLMAGFFAEYAGGEVRPDGVEVEEARWCSPDALPDLPGRMSIAWALIQRHLREDDPSE</sequence>
<comment type="catalytic activity">
    <reaction evidence="9">
        <text>a 5'-end NAD(+)-phospho-ribonucleoside in mRNA + H2O = a 5'-end phospho-adenosine-phospho-ribonucleoside in mRNA + beta-nicotinamide D-ribonucleotide + 2 H(+)</text>
        <dbReference type="Rhea" id="RHEA:60876"/>
        <dbReference type="Rhea" id="RHEA-COMP:15698"/>
        <dbReference type="Rhea" id="RHEA-COMP:15719"/>
        <dbReference type="ChEBI" id="CHEBI:14649"/>
        <dbReference type="ChEBI" id="CHEBI:15377"/>
        <dbReference type="ChEBI" id="CHEBI:15378"/>
        <dbReference type="ChEBI" id="CHEBI:144029"/>
        <dbReference type="ChEBI" id="CHEBI:144051"/>
    </reaction>
    <physiologicalReaction direction="left-to-right" evidence="9">
        <dbReference type="Rhea" id="RHEA:60877"/>
    </physiologicalReaction>
</comment>
<dbReference type="AlphaFoldDB" id="A0A8G1A243"/>
<keyword evidence="7" id="KW-0460">Magnesium</keyword>
<keyword evidence="12" id="KW-1185">Reference proteome</keyword>
<evidence type="ECO:0000256" key="8">
    <source>
        <dbReference type="ARBA" id="ARBA00023027"/>
    </source>
</evidence>
<dbReference type="Pfam" id="PF09296">
    <property type="entry name" value="NUDIX-like"/>
    <property type="match status" value="1"/>
</dbReference>
<evidence type="ECO:0000256" key="9">
    <source>
        <dbReference type="ARBA" id="ARBA00023679"/>
    </source>
</evidence>
<dbReference type="EMBL" id="CP037968">
    <property type="protein sequence ID" value="QYZ78984.1"/>
    <property type="molecule type" value="Genomic_DNA"/>
</dbReference>
<dbReference type="PROSITE" id="PS51462">
    <property type="entry name" value="NUDIX"/>
    <property type="match status" value="1"/>
</dbReference>
<dbReference type="SUPFAM" id="SSF55811">
    <property type="entry name" value="Nudix"/>
    <property type="match status" value="2"/>
</dbReference>
<keyword evidence="6 11" id="KW-0378">Hydrolase</keyword>
<dbReference type="GO" id="GO:0005829">
    <property type="term" value="C:cytosol"/>
    <property type="evidence" value="ECO:0007669"/>
    <property type="project" value="TreeGrafter"/>
</dbReference>
<protein>
    <recommendedName>
        <fullName evidence="4">NAD(+) diphosphatase</fullName>
        <ecNumber evidence="4">3.6.1.22</ecNumber>
    </recommendedName>
</protein>
<dbReference type="PRINTS" id="PR00502">
    <property type="entry name" value="NUDIXFAMILY"/>
</dbReference>
<evidence type="ECO:0000256" key="3">
    <source>
        <dbReference type="ARBA" id="ARBA00009595"/>
    </source>
</evidence>
<proteinExistence type="inferred from homology"/>
<evidence type="ECO:0000313" key="12">
    <source>
        <dbReference type="Proteomes" id="UP000826709"/>
    </source>
</evidence>
<comment type="similarity">
    <text evidence="3">Belongs to the Nudix hydrolase family. NudC subfamily.</text>
</comment>
<evidence type="ECO:0000256" key="4">
    <source>
        <dbReference type="ARBA" id="ARBA00012381"/>
    </source>
</evidence>
<name>A0A8G1A243_9EURY</name>
<evidence type="ECO:0000256" key="5">
    <source>
        <dbReference type="ARBA" id="ARBA00022723"/>
    </source>
</evidence>
<comment type="cofactor">
    <cofactor evidence="1">
        <name>Mg(2+)</name>
        <dbReference type="ChEBI" id="CHEBI:18420"/>
    </cofactor>
</comment>
<dbReference type="InterPro" id="IPR020476">
    <property type="entry name" value="Nudix_hydrolase"/>
</dbReference>
<evidence type="ECO:0000256" key="7">
    <source>
        <dbReference type="ARBA" id="ARBA00022842"/>
    </source>
</evidence>
<dbReference type="PANTHER" id="PTHR42904">
    <property type="entry name" value="NUDIX HYDROLASE, NUDC SUBFAMILY"/>
    <property type="match status" value="1"/>
</dbReference>
<dbReference type="PANTHER" id="PTHR42904:SF6">
    <property type="entry name" value="NAD-CAPPED RNA HYDROLASE NUDT12"/>
    <property type="match status" value="1"/>
</dbReference>
<dbReference type="EC" id="3.6.1.22" evidence="4"/>
<accession>A0A8G1A243</accession>
<keyword evidence="8" id="KW-0520">NAD</keyword>
<gene>
    <name evidence="11" type="primary">nudC</name>
    <name evidence="11" type="ORF">E2N92_05865</name>
</gene>
<dbReference type="Proteomes" id="UP000826709">
    <property type="component" value="Chromosome"/>
</dbReference>
<evidence type="ECO:0000256" key="1">
    <source>
        <dbReference type="ARBA" id="ARBA00001946"/>
    </source>
</evidence>
<dbReference type="InterPro" id="IPR015797">
    <property type="entry name" value="NUDIX_hydrolase-like_dom_sf"/>
</dbReference>
<dbReference type="InterPro" id="IPR015376">
    <property type="entry name" value="Znr_NADH_PPase"/>
</dbReference>
<reference evidence="11" key="2">
    <citation type="submission" date="2019-03" db="EMBL/GenBank/DDBJ databases">
        <authorList>
            <person name="Chen S.-C."/>
            <person name="Wu S.-Y."/>
            <person name="Lai M.-C."/>
        </authorList>
    </citation>
    <scope>NUCLEOTIDE SEQUENCE</scope>
    <source>
        <strain evidence="11">ML15</strain>
    </source>
</reference>
<dbReference type="OrthoDB" id="40462at2157"/>
<reference evidence="11" key="1">
    <citation type="journal article" date="2005" name="Int. J. Syst. Evol. Microbiol.">
        <title>Methanofollis formosanus sp. nov., isolated from a fish pond.</title>
        <authorList>
            <person name="Wu S.Y."/>
            <person name="Chen S.C."/>
            <person name="Lai M.C."/>
        </authorList>
    </citation>
    <scope>NUCLEOTIDE SEQUENCE</scope>
    <source>
        <strain evidence="11">ML15</strain>
    </source>
</reference>
<dbReference type="GO" id="GO:0046872">
    <property type="term" value="F:metal ion binding"/>
    <property type="evidence" value="ECO:0007669"/>
    <property type="project" value="UniProtKB-KW"/>
</dbReference>
<feature type="domain" description="Nudix hydrolase" evidence="10">
    <location>
        <begin position="148"/>
        <end position="270"/>
    </location>
</feature>
<evidence type="ECO:0000313" key="11">
    <source>
        <dbReference type="EMBL" id="QYZ78984.1"/>
    </source>
</evidence>
<dbReference type="NCBIfam" id="NF001299">
    <property type="entry name" value="PRK00241.1"/>
    <property type="match status" value="1"/>
</dbReference>
<dbReference type="PROSITE" id="PS00893">
    <property type="entry name" value="NUDIX_BOX"/>
    <property type="match status" value="1"/>
</dbReference>
<dbReference type="Pfam" id="PF09297">
    <property type="entry name" value="Zn_ribbon_NUD"/>
    <property type="match status" value="1"/>
</dbReference>
<evidence type="ECO:0000256" key="2">
    <source>
        <dbReference type="ARBA" id="ARBA00001947"/>
    </source>
</evidence>